<dbReference type="RefSeq" id="WP_141785606.1">
    <property type="nucleotide sequence ID" value="NZ_BAAAIK010000011.1"/>
</dbReference>
<feature type="domain" description="YCII-related" evidence="2">
    <location>
        <begin position="1"/>
        <end position="115"/>
    </location>
</feature>
<protein>
    <recommendedName>
        <fullName evidence="2">YCII-related domain-containing protein</fullName>
    </recommendedName>
</protein>
<evidence type="ECO:0000259" key="2">
    <source>
        <dbReference type="Pfam" id="PF03795"/>
    </source>
</evidence>
<keyword evidence="4" id="KW-1185">Reference proteome</keyword>
<dbReference type="SUPFAM" id="SSF54909">
    <property type="entry name" value="Dimeric alpha+beta barrel"/>
    <property type="match status" value="1"/>
</dbReference>
<dbReference type="InterPro" id="IPR005545">
    <property type="entry name" value="YCII"/>
</dbReference>
<dbReference type="Proteomes" id="UP000319516">
    <property type="component" value="Unassembled WGS sequence"/>
</dbReference>
<dbReference type="Gene3D" id="3.30.70.1060">
    <property type="entry name" value="Dimeric alpha+beta barrel"/>
    <property type="match status" value="1"/>
</dbReference>
<dbReference type="PANTHER" id="PTHR35174:SF3">
    <property type="entry name" value="BLL7171 PROTEIN"/>
    <property type="match status" value="1"/>
</dbReference>
<dbReference type="PANTHER" id="PTHR35174">
    <property type="entry name" value="BLL7171 PROTEIN-RELATED"/>
    <property type="match status" value="1"/>
</dbReference>
<dbReference type="AlphaFoldDB" id="A0A542YU63"/>
<organism evidence="3 4">
    <name type="scientific">Ornithinicoccus hortensis</name>
    <dbReference type="NCBI Taxonomy" id="82346"/>
    <lineage>
        <taxon>Bacteria</taxon>
        <taxon>Bacillati</taxon>
        <taxon>Actinomycetota</taxon>
        <taxon>Actinomycetes</taxon>
        <taxon>Micrococcales</taxon>
        <taxon>Intrasporangiaceae</taxon>
        <taxon>Ornithinicoccus</taxon>
    </lineage>
</organism>
<comment type="similarity">
    <text evidence="1">Belongs to the YciI family.</text>
</comment>
<sequence length="120" mass="13409">MKYLLLMYGDESVWEEGTPEEQQAWLAAHDRFDAAVRQRARMLGGEALAGSATSTMLAPQDGGGRREVTEGPFAETVEQLGGYYVVEAADLDLMIELCHELPDYYRLEIRPIVEFDPEGP</sequence>
<reference evidence="3 4" key="1">
    <citation type="submission" date="2019-06" db="EMBL/GenBank/DDBJ databases">
        <title>Sequencing the genomes of 1000 actinobacteria strains.</title>
        <authorList>
            <person name="Klenk H.-P."/>
        </authorList>
    </citation>
    <scope>NUCLEOTIDE SEQUENCE [LARGE SCALE GENOMIC DNA]</scope>
    <source>
        <strain evidence="3 4">DSM 12335</strain>
    </source>
</reference>
<gene>
    <name evidence="3" type="ORF">FB467_2782</name>
</gene>
<proteinExistence type="inferred from homology"/>
<accession>A0A542YU63</accession>
<comment type="caution">
    <text evidence="3">The sequence shown here is derived from an EMBL/GenBank/DDBJ whole genome shotgun (WGS) entry which is preliminary data.</text>
</comment>
<dbReference type="Pfam" id="PF03795">
    <property type="entry name" value="YCII"/>
    <property type="match status" value="1"/>
</dbReference>
<dbReference type="EMBL" id="VFOP01000001">
    <property type="protein sequence ID" value="TQL51632.1"/>
    <property type="molecule type" value="Genomic_DNA"/>
</dbReference>
<name>A0A542YU63_9MICO</name>
<dbReference type="InterPro" id="IPR011008">
    <property type="entry name" value="Dimeric_a/b-barrel"/>
</dbReference>
<evidence type="ECO:0000313" key="4">
    <source>
        <dbReference type="Proteomes" id="UP000319516"/>
    </source>
</evidence>
<evidence type="ECO:0000313" key="3">
    <source>
        <dbReference type="EMBL" id="TQL51632.1"/>
    </source>
</evidence>
<dbReference type="OrthoDB" id="668782at2"/>
<evidence type="ECO:0000256" key="1">
    <source>
        <dbReference type="ARBA" id="ARBA00007689"/>
    </source>
</evidence>